<dbReference type="STRING" id="336963.C4JHN2"/>
<organism evidence="1 2">
    <name type="scientific">Uncinocarpus reesii (strain UAMH 1704)</name>
    <dbReference type="NCBI Taxonomy" id="336963"/>
    <lineage>
        <taxon>Eukaryota</taxon>
        <taxon>Fungi</taxon>
        <taxon>Dikarya</taxon>
        <taxon>Ascomycota</taxon>
        <taxon>Pezizomycotina</taxon>
        <taxon>Eurotiomycetes</taxon>
        <taxon>Eurotiomycetidae</taxon>
        <taxon>Onygenales</taxon>
        <taxon>Onygenaceae</taxon>
        <taxon>Uncinocarpus</taxon>
    </lineage>
</organism>
<dbReference type="OMA" id="YSMYIFD"/>
<dbReference type="VEuPathDB" id="FungiDB:UREG_02718"/>
<reference evidence="2" key="1">
    <citation type="journal article" date="2009" name="Genome Res.">
        <title>Comparative genomic analyses of the human fungal pathogens Coccidioides and their relatives.</title>
        <authorList>
            <person name="Sharpton T.J."/>
            <person name="Stajich J.E."/>
            <person name="Rounsley S.D."/>
            <person name="Gardner M.J."/>
            <person name="Wortman J.R."/>
            <person name="Jordar V.S."/>
            <person name="Maiti R."/>
            <person name="Kodira C.D."/>
            <person name="Neafsey D.E."/>
            <person name="Zeng Q."/>
            <person name="Hung C.-Y."/>
            <person name="McMahan C."/>
            <person name="Muszewska A."/>
            <person name="Grynberg M."/>
            <person name="Mandel M.A."/>
            <person name="Kellner E.M."/>
            <person name="Barker B.M."/>
            <person name="Galgiani J.N."/>
            <person name="Orbach M.J."/>
            <person name="Kirkland T.N."/>
            <person name="Cole G.T."/>
            <person name="Henn M.R."/>
            <person name="Birren B.W."/>
            <person name="Taylor J.W."/>
        </authorList>
    </citation>
    <scope>NUCLEOTIDE SEQUENCE [LARGE SCALE GENOMIC DNA]</scope>
    <source>
        <strain evidence="2">UAMH 1704</strain>
    </source>
</reference>
<dbReference type="KEGG" id="ure:UREG_02718"/>
<dbReference type="HOGENOM" id="CLU_065073_0_0_1"/>
<dbReference type="eggNOG" id="ENOG502T0CW">
    <property type="taxonomic scope" value="Eukaryota"/>
</dbReference>
<dbReference type="Proteomes" id="UP000002058">
    <property type="component" value="Unassembled WGS sequence"/>
</dbReference>
<dbReference type="AlphaFoldDB" id="C4JHN2"/>
<gene>
    <name evidence="1" type="ORF">UREG_02718</name>
</gene>
<dbReference type="InParanoid" id="C4JHN2"/>
<keyword evidence="2" id="KW-1185">Reference proteome</keyword>
<accession>C4JHN2</accession>
<dbReference type="OrthoDB" id="2896980at2759"/>
<name>C4JHN2_UNCRE</name>
<protein>
    <submittedName>
        <fullName evidence="1">Uncharacterized protein</fullName>
    </submittedName>
</protein>
<evidence type="ECO:0000313" key="1">
    <source>
        <dbReference type="EMBL" id="EEP77869.1"/>
    </source>
</evidence>
<dbReference type="GeneID" id="8437503"/>
<proteinExistence type="predicted"/>
<dbReference type="EMBL" id="CH476615">
    <property type="protein sequence ID" value="EEP77869.1"/>
    <property type="molecule type" value="Genomic_DNA"/>
</dbReference>
<dbReference type="RefSeq" id="XP_002543202.1">
    <property type="nucleotide sequence ID" value="XM_002543156.1"/>
</dbReference>
<sequence length="264" mass="29411">MDNETISILQSFRRPLPDVETADVSYRHVTSAAPSNPAQDAIPLLQRESNEELLGLAAQALQTQSKQPALQQNMPLHEASHYLGTEGDILRISALQLIHPINAVLSLLIPNGAKLLCRAEVTSPDQTPRTNLKWIYIDPSGQDQVVAILEYKNTGVIHFENWAGAITLPENAVERLLNAKEQINSTFLVGNAIILSKQLVNYESVCSDIALFDWNNMMVFDFAETNEDLLVPKFTSVVFESDPLHFRSLLLGMIVRSLKRRGII</sequence>
<evidence type="ECO:0000313" key="2">
    <source>
        <dbReference type="Proteomes" id="UP000002058"/>
    </source>
</evidence>